<accession>A0A3N4E5Y8</accession>
<feature type="DNA-binding region" description="H-T-H motif" evidence="2">
    <location>
        <begin position="24"/>
        <end position="43"/>
    </location>
</feature>
<sequence>MKTRDKIIFASLELFNEHGERSITTNHIATHLGISPGNLYYHFRNKEDIINSIFSLYESHLESGFKLYDDEPITIELLMGYFDAMFYTLWEFRFMHANLADILSRDDALKKRYLHAQQQVLTRSSDVVRKLKKDGFLDIEDSKVTALADTLKMMVSFWISYQLTQSSTSTITKATLYDGLLRVLMIFKAYSTQTSVATFCRLEQHYLDIASQERHNAAQ</sequence>
<dbReference type="Proteomes" id="UP000273778">
    <property type="component" value="Chromosome"/>
</dbReference>
<name>A0A3N4E5Y8_9GAMM</name>
<reference evidence="7" key="2">
    <citation type="submission" date="2018-11" db="EMBL/GenBank/DDBJ databases">
        <title>Shewanella sp. R106.</title>
        <authorList>
            <person name="Hwang Y.J."/>
            <person name="Hwang C.Y."/>
        </authorList>
    </citation>
    <scope>NUCLEOTIDE SEQUENCE [LARGE SCALE GENOMIC DNA]</scope>
    <source>
        <strain evidence="7">R106</strain>
    </source>
</reference>
<evidence type="ECO:0000256" key="1">
    <source>
        <dbReference type="ARBA" id="ARBA00023125"/>
    </source>
</evidence>
<dbReference type="InterPro" id="IPR009057">
    <property type="entry name" value="Homeodomain-like_sf"/>
</dbReference>
<dbReference type="KEGG" id="spsr:EGC80_04375"/>
<evidence type="ECO:0000256" key="2">
    <source>
        <dbReference type="PROSITE-ProRule" id="PRU00335"/>
    </source>
</evidence>
<dbReference type="AlphaFoldDB" id="A0A3N4E5Y8"/>
<feature type="domain" description="HTH tetR-type" evidence="3">
    <location>
        <begin position="1"/>
        <end position="61"/>
    </location>
</feature>
<dbReference type="EMBL" id="CP034073">
    <property type="protein sequence ID" value="AZG34231.1"/>
    <property type="molecule type" value="Genomic_DNA"/>
</dbReference>
<dbReference type="PANTHER" id="PTHR43479">
    <property type="entry name" value="ACREF/ENVCD OPERON REPRESSOR-RELATED"/>
    <property type="match status" value="1"/>
</dbReference>
<reference evidence="5" key="3">
    <citation type="submission" date="2018-11" db="EMBL/GenBank/DDBJ databases">
        <authorList>
            <person name="Hwang Y.J."/>
            <person name="Hwang C.Y."/>
        </authorList>
    </citation>
    <scope>NUCLEOTIDE SEQUENCE</scope>
    <source>
        <strain evidence="5">R106</strain>
    </source>
</reference>
<dbReference type="PANTHER" id="PTHR43479:SF12">
    <property type="entry name" value="TRANSCRIPTIONAL REGULATORY PROTEIN"/>
    <property type="match status" value="1"/>
</dbReference>
<dbReference type="GO" id="GO:0003677">
    <property type="term" value="F:DNA binding"/>
    <property type="evidence" value="ECO:0007669"/>
    <property type="project" value="UniProtKB-UniRule"/>
</dbReference>
<dbReference type="InterPro" id="IPR001647">
    <property type="entry name" value="HTH_TetR"/>
</dbReference>
<reference evidence="4 6" key="1">
    <citation type="submission" date="2018-11" db="EMBL/GenBank/DDBJ databases">
        <title>Shewanella sp. M2.</title>
        <authorList>
            <person name="Hwang Y.J."/>
            <person name="Hwang C.Y."/>
        </authorList>
    </citation>
    <scope>NUCLEOTIDE SEQUENCE [LARGE SCALE GENOMIC DNA]</scope>
    <source>
        <strain evidence="4 6">M2</strain>
    </source>
</reference>
<keyword evidence="6" id="KW-1185">Reference proteome</keyword>
<dbReference type="OrthoDB" id="8770705at2"/>
<evidence type="ECO:0000313" key="4">
    <source>
        <dbReference type="EMBL" id="AZG34231.1"/>
    </source>
</evidence>
<proteinExistence type="predicted"/>
<protein>
    <submittedName>
        <fullName evidence="5">TetR/AcrR family transcriptional regulator</fullName>
    </submittedName>
</protein>
<dbReference type="Pfam" id="PF13972">
    <property type="entry name" value="TetR"/>
    <property type="match status" value="1"/>
</dbReference>
<organism evidence="5 7">
    <name type="scientific">Shewanella psychromarinicola</name>
    <dbReference type="NCBI Taxonomy" id="2487742"/>
    <lineage>
        <taxon>Bacteria</taxon>
        <taxon>Pseudomonadati</taxon>
        <taxon>Pseudomonadota</taxon>
        <taxon>Gammaproteobacteria</taxon>
        <taxon>Alteromonadales</taxon>
        <taxon>Shewanellaceae</taxon>
        <taxon>Shewanella</taxon>
    </lineage>
</organism>
<dbReference type="InterPro" id="IPR025722">
    <property type="entry name" value="TetR"/>
</dbReference>
<evidence type="ECO:0000313" key="6">
    <source>
        <dbReference type="Proteomes" id="UP000273778"/>
    </source>
</evidence>
<dbReference type="Proteomes" id="UP000278855">
    <property type="component" value="Unassembled WGS sequence"/>
</dbReference>
<dbReference type="Pfam" id="PF00440">
    <property type="entry name" value="TetR_N"/>
    <property type="match status" value="1"/>
</dbReference>
<gene>
    <name evidence="5" type="ORF">EGC77_10980</name>
    <name evidence="4" type="ORF">EGC80_04375</name>
</gene>
<dbReference type="RefSeq" id="WP_101033350.1">
    <property type="nucleotide sequence ID" value="NZ_CP034073.1"/>
</dbReference>
<dbReference type="InterPro" id="IPR050624">
    <property type="entry name" value="HTH-type_Tx_Regulator"/>
</dbReference>
<evidence type="ECO:0000259" key="3">
    <source>
        <dbReference type="PROSITE" id="PS50977"/>
    </source>
</evidence>
<dbReference type="SUPFAM" id="SSF46689">
    <property type="entry name" value="Homeodomain-like"/>
    <property type="match status" value="1"/>
</dbReference>
<dbReference type="EMBL" id="RKKB01000003">
    <property type="protein sequence ID" value="RPA32327.1"/>
    <property type="molecule type" value="Genomic_DNA"/>
</dbReference>
<dbReference type="PRINTS" id="PR00455">
    <property type="entry name" value="HTHTETR"/>
</dbReference>
<dbReference type="PROSITE" id="PS50977">
    <property type="entry name" value="HTH_TETR_2"/>
    <property type="match status" value="1"/>
</dbReference>
<evidence type="ECO:0000313" key="7">
    <source>
        <dbReference type="Proteomes" id="UP000278855"/>
    </source>
</evidence>
<evidence type="ECO:0000313" key="5">
    <source>
        <dbReference type="EMBL" id="RPA32327.1"/>
    </source>
</evidence>
<dbReference type="Gene3D" id="1.10.357.10">
    <property type="entry name" value="Tetracycline Repressor, domain 2"/>
    <property type="match status" value="1"/>
</dbReference>
<keyword evidence="1 2" id="KW-0238">DNA-binding</keyword>